<dbReference type="RefSeq" id="WP_279964055.1">
    <property type="nucleotide sequence ID" value="NZ_CP122537.1"/>
</dbReference>
<dbReference type="EMBL" id="CP122537">
    <property type="protein sequence ID" value="WGH77480.1"/>
    <property type="molecule type" value="Genomic_DNA"/>
</dbReference>
<proteinExistence type="predicted"/>
<dbReference type="Proteomes" id="UP001243420">
    <property type="component" value="Chromosome"/>
</dbReference>
<accession>A0ABY8LBQ5</accession>
<keyword evidence="2" id="KW-1185">Reference proteome</keyword>
<name>A0ABY8LBQ5_9RHOB</name>
<reference evidence="1 2" key="1">
    <citation type="submission" date="2023-04" db="EMBL/GenBank/DDBJ databases">
        <title>Jannaschia ovalis sp. nov., a marine bacterium isolated from sea tidal flat.</title>
        <authorList>
            <person name="Kwon D.Y."/>
            <person name="Kim J.-J."/>
        </authorList>
    </citation>
    <scope>NUCLEOTIDE SEQUENCE [LARGE SCALE GENOMIC DNA]</scope>
    <source>
        <strain evidence="1 2">GRR-S6-38</strain>
    </source>
</reference>
<protein>
    <submittedName>
        <fullName evidence="1">Uncharacterized protein</fullName>
    </submittedName>
</protein>
<evidence type="ECO:0000313" key="2">
    <source>
        <dbReference type="Proteomes" id="UP001243420"/>
    </source>
</evidence>
<organism evidence="1 2">
    <name type="scientific">Jannaschia ovalis</name>
    <dbReference type="NCBI Taxonomy" id="3038773"/>
    <lineage>
        <taxon>Bacteria</taxon>
        <taxon>Pseudomonadati</taxon>
        <taxon>Pseudomonadota</taxon>
        <taxon>Alphaproteobacteria</taxon>
        <taxon>Rhodobacterales</taxon>
        <taxon>Roseobacteraceae</taxon>
        <taxon>Jannaschia</taxon>
    </lineage>
</organism>
<gene>
    <name evidence="1" type="ORF">P8627_10545</name>
</gene>
<sequence length="225" mass="24539">MPTKDVQRFAREEITGAELVAAYPQCACELTEPFDGGHGPVSDDEHLTFFVESKRHFDLTKIEGRKKQSWAPKGSDLRNATTGHGHSVYRTKYASPDELRQAAQAGFRSAVGLTNDPWRGVVGAFTFPVASVRLAPYGDCGQMCVVDTPKLANEGAGKTSEPSHADLLWSDARKGGDDAFIARRRVFEDGIRASLAGAGSFEFLKDFDGADLTDYLPDNLKPKNN</sequence>
<evidence type="ECO:0000313" key="1">
    <source>
        <dbReference type="EMBL" id="WGH77480.1"/>
    </source>
</evidence>